<reference evidence="2" key="1">
    <citation type="journal article" date="2018" name="Nat. Commun.">
        <title>Diversity and evolution of the emerging Pandoraviridae family.</title>
        <authorList>
            <person name="Legendre M."/>
            <person name="Fabre E."/>
            <person name="Poirot O."/>
            <person name="Jeudy S."/>
            <person name="Lartigue A."/>
            <person name="Alempic J.M."/>
            <person name="Beucher L."/>
            <person name="Philippe N."/>
            <person name="Bertaux L."/>
            <person name="Christo-Foroux E."/>
            <person name="Labadie K."/>
            <person name="Coute Y."/>
            <person name="Abergel C."/>
            <person name="Claverie J.M."/>
        </authorList>
    </citation>
    <scope>NUCLEOTIDE SEQUENCE [LARGE SCALE GENOMIC DNA]</scope>
    <source>
        <strain evidence="2">Macleodensis</strain>
    </source>
</reference>
<organism evidence="2">
    <name type="scientific">Pandoravirus macleodensis</name>
    <dbReference type="NCBI Taxonomy" id="2107707"/>
    <lineage>
        <taxon>Viruses</taxon>
        <taxon>Pandoravirus</taxon>
    </lineage>
</organism>
<proteinExistence type="predicted"/>
<gene>
    <name evidence="2" type="ORF">pmac_cds_256</name>
</gene>
<protein>
    <submittedName>
        <fullName evidence="2">Uncharacterized protein</fullName>
    </submittedName>
</protein>
<dbReference type="KEGG" id="vg:36841399"/>
<name>A0A2U7UET6_9VIRU</name>
<evidence type="ECO:0000313" key="2">
    <source>
        <dbReference type="EMBL" id="AVK76944.1"/>
    </source>
</evidence>
<sequence>MADNENNSDNKTGAGNAQTDDAVVHRAIRAATTYPKTIMLDPTDEPIETCTYVCEADDDGENEQCDFSQCRKTVRGSVALWLAGIKPVVSRVLTDLDRHQNNHMVSLVDGVDIVTPYGTVLLMHRASTRPPCGRIASINLWSLLDE</sequence>
<dbReference type="GeneID" id="36841399"/>
<feature type="region of interest" description="Disordered" evidence="1">
    <location>
        <begin position="1"/>
        <end position="20"/>
    </location>
</feature>
<accession>A0A2U7UET6</accession>
<evidence type="ECO:0000256" key="1">
    <source>
        <dbReference type="SAM" id="MobiDB-lite"/>
    </source>
</evidence>
<dbReference type="Proteomes" id="UP000249758">
    <property type="component" value="Segment"/>
</dbReference>
<dbReference type="RefSeq" id="YP_009480940.1">
    <property type="nucleotide sequence ID" value="NC_037665.1"/>
</dbReference>
<feature type="compositionally biased region" description="Polar residues" evidence="1">
    <location>
        <begin position="1"/>
        <end position="19"/>
    </location>
</feature>
<dbReference type="EMBL" id="MG011691">
    <property type="protein sequence ID" value="AVK76944.1"/>
    <property type="molecule type" value="Genomic_DNA"/>
</dbReference>